<dbReference type="Pfam" id="PF07484">
    <property type="entry name" value="Collar"/>
    <property type="match status" value="1"/>
</dbReference>
<dbReference type="InterPro" id="IPR011083">
    <property type="entry name" value="Phage_tail_collar_dom"/>
</dbReference>
<evidence type="ECO:0000256" key="1">
    <source>
        <dbReference type="SAM" id="MobiDB-lite"/>
    </source>
</evidence>
<sequence>MPEVPIPQFERLRRRTRVYDTNRDNLEEVIDAVRASLSPTGSLQATLASSAPNGGGWLFCDGSFHRKADYPTLYAMLGGTYGETEDSFGLPDLQGRLPMGTGGMGAPAVGAFGGAPQVTLTVAQLPSHGHGITDPGHTHAFTGDPHAHGVIDPGHSHGLTETEHTHGLTDPGHAHGAATVVPDRAAAGAEVSAAAGGATDHAATGATVDPATVGGTIDEATTGVSVDSATAGGTNASSTTGVTVDPTGEGAPVDIIPPVVGVNWLVRT</sequence>
<evidence type="ECO:0000313" key="3">
    <source>
        <dbReference type="EMBL" id="SDI70481.1"/>
    </source>
</evidence>
<dbReference type="AlphaFoldDB" id="A0A1G8MR82"/>
<feature type="region of interest" description="Disordered" evidence="1">
    <location>
        <begin position="226"/>
        <end position="246"/>
    </location>
</feature>
<dbReference type="EMBL" id="FNEJ01000008">
    <property type="protein sequence ID" value="SDI70481.1"/>
    <property type="molecule type" value="Genomic_DNA"/>
</dbReference>
<dbReference type="OrthoDB" id="9810174at2"/>
<feature type="compositionally biased region" description="Low complexity" evidence="1">
    <location>
        <begin position="228"/>
        <end position="244"/>
    </location>
</feature>
<gene>
    <name evidence="3" type="ORF">SAMN04487993_1008221</name>
</gene>
<dbReference type="Proteomes" id="UP000199093">
    <property type="component" value="Unassembled WGS sequence"/>
</dbReference>
<keyword evidence="4" id="KW-1185">Reference proteome</keyword>
<dbReference type="RefSeq" id="WP_089847013.1">
    <property type="nucleotide sequence ID" value="NZ_FNEJ01000008.1"/>
</dbReference>
<evidence type="ECO:0000259" key="2">
    <source>
        <dbReference type="Pfam" id="PF07484"/>
    </source>
</evidence>
<organism evidence="3 4">
    <name type="scientific">Salipiger marinus</name>
    <dbReference type="NCBI Taxonomy" id="555512"/>
    <lineage>
        <taxon>Bacteria</taxon>
        <taxon>Pseudomonadati</taxon>
        <taxon>Pseudomonadota</taxon>
        <taxon>Alphaproteobacteria</taxon>
        <taxon>Rhodobacterales</taxon>
        <taxon>Roseobacteraceae</taxon>
        <taxon>Salipiger</taxon>
    </lineage>
</organism>
<dbReference type="InterPro" id="IPR037053">
    <property type="entry name" value="Phage_tail_collar_dom_sf"/>
</dbReference>
<dbReference type="STRING" id="555512.SAMN04487993_1008221"/>
<feature type="region of interest" description="Disordered" evidence="1">
    <location>
        <begin position="153"/>
        <end position="176"/>
    </location>
</feature>
<proteinExistence type="predicted"/>
<feature type="domain" description="Phage tail collar" evidence="2">
    <location>
        <begin position="48"/>
        <end position="98"/>
    </location>
</feature>
<feature type="compositionally biased region" description="Basic and acidic residues" evidence="1">
    <location>
        <begin position="153"/>
        <end position="167"/>
    </location>
</feature>
<dbReference type="SUPFAM" id="SSF88874">
    <property type="entry name" value="Receptor-binding domain of short tail fibre protein gp12"/>
    <property type="match status" value="1"/>
</dbReference>
<protein>
    <submittedName>
        <fullName evidence="3">Phage Tail Collar Domain</fullName>
    </submittedName>
</protein>
<evidence type="ECO:0000313" key="4">
    <source>
        <dbReference type="Proteomes" id="UP000199093"/>
    </source>
</evidence>
<dbReference type="Gene3D" id="3.90.1340.10">
    <property type="entry name" value="Phage tail collar domain"/>
    <property type="match status" value="1"/>
</dbReference>
<reference evidence="4" key="1">
    <citation type="submission" date="2016-10" db="EMBL/GenBank/DDBJ databases">
        <authorList>
            <person name="Varghese N."/>
            <person name="Submissions S."/>
        </authorList>
    </citation>
    <scope>NUCLEOTIDE SEQUENCE [LARGE SCALE GENOMIC DNA]</scope>
    <source>
        <strain evidence="4">DSM 26424</strain>
    </source>
</reference>
<name>A0A1G8MR82_9RHOB</name>
<accession>A0A1G8MR82</accession>